<evidence type="ECO:0000256" key="5">
    <source>
        <dbReference type="ARBA" id="ARBA00023136"/>
    </source>
</evidence>
<reference evidence="10 11" key="1">
    <citation type="journal article" date="2018" name="Nat. Ecol. Evol.">
        <title>Genomic signatures of mitonuclear coevolution across populations of Tigriopus californicus.</title>
        <authorList>
            <person name="Barreto F.S."/>
            <person name="Watson E.T."/>
            <person name="Lima T.G."/>
            <person name="Willett C.S."/>
            <person name="Edmands S."/>
            <person name="Li W."/>
            <person name="Burton R.S."/>
        </authorList>
    </citation>
    <scope>NUCLEOTIDE SEQUENCE [LARGE SCALE GENOMIC DNA]</scope>
    <source>
        <strain evidence="10 11">San Diego</strain>
    </source>
</reference>
<keyword evidence="11" id="KW-1185">Reference proteome</keyword>
<dbReference type="PANTHER" id="PTHR42643">
    <property type="entry name" value="IONOTROPIC RECEPTOR 20A-RELATED"/>
    <property type="match status" value="1"/>
</dbReference>
<keyword evidence="7" id="KW-0325">Glycoprotein</keyword>
<evidence type="ECO:0000256" key="1">
    <source>
        <dbReference type="ARBA" id="ARBA00004651"/>
    </source>
</evidence>
<evidence type="ECO:0000256" key="6">
    <source>
        <dbReference type="ARBA" id="ARBA00023170"/>
    </source>
</evidence>
<keyword evidence="4 8" id="KW-1133">Transmembrane helix</keyword>
<organism evidence="10 11">
    <name type="scientific">Tigriopus californicus</name>
    <name type="common">Marine copepod</name>
    <dbReference type="NCBI Taxonomy" id="6832"/>
    <lineage>
        <taxon>Eukaryota</taxon>
        <taxon>Metazoa</taxon>
        <taxon>Ecdysozoa</taxon>
        <taxon>Arthropoda</taxon>
        <taxon>Crustacea</taxon>
        <taxon>Multicrustacea</taxon>
        <taxon>Hexanauplia</taxon>
        <taxon>Copepoda</taxon>
        <taxon>Harpacticoida</taxon>
        <taxon>Harpacticidae</taxon>
        <taxon>Tigriopus</taxon>
    </lineage>
</organism>
<feature type="transmembrane region" description="Helical" evidence="8">
    <location>
        <begin position="548"/>
        <end position="568"/>
    </location>
</feature>
<keyword evidence="6" id="KW-0675">Receptor</keyword>
<dbReference type="EMBL" id="VCGU01000005">
    <property type="protein sequence ID" value="TRY75588.1"/>
    <property type="molecule type" value="Genomic_DNA"/>
</dbReference>
<evidence type="ECO:0008006" key="12">
    <source>
        <dbReference type="Google" id="ProtNLM"/>
    </source>
</evidence>
<feature type="transmembrane region" description="Helical" evidence="8">
    <location>
        <begin position="354"/>
        <end position="380"/>
    </location>
</feature>
<evidence type="ECO:0000313" key="11">
    <source>
        <dbReference type="Proteomes" id="UP000318571"/>
    </source>
</evidence>
<proteinExistence type="predicted"/>
<evidence type="ECO:0000256" key="9">
    <source>
        <dbReference type="SAM" id="SignalP"/>
    </source>
</evidence>
<sequence>MKIKHIMRVALIRLMVLSSIVNQVVVGKLTSLGERLPLIHVEHIRFCVWVQHHYAEDIAHLLWDSIPRIISDRQMPSRCAIGLINAKNDKALQISKRLIFDPSKTLIFLTRDLEQVPSFVFERNIHSIFIKAQNQSSFTFASPLHRDLAPYNPARIKSLKMTRFVNKKIKAVTFDLPPQSMLNFDTGVHRGFEYRIAAGVSSAVGLSLEVYAPEDGAWWGHETPPGSGNYTGLLGEFVTGSADIGWANLFYDHQRTRYMSFTDWYLSDQACFLVPKPKPYPKILALVWPFDRFTWLCTIFSVVIISIVVFVCLKSNSVCEASARNSSWGMLILSIVFKQSDLTVARIQHLGIRLLTMTLIVGMLLLGTSYGAGLISFLSINVHPEFPRTLDALNNYITTRNLEVSFCCDSMIDAIRDRQDSNVIKQKGKKEYNYSDPYRNVSKGTHVIPQSRQMLNFGIRTGLSNKLGQTNVFILDECFLSLPIALGLKKRSPIKPMLDFKLKQLSEAGLLRKWIQDEISSFGKLDKRSVNGARALESLTLFDMQGPFIVYGFAIGISGVIFLFEIVFKH</sequence>
<comment type="caution">
    <text evidence="10">The sequence shown here is derived from an EMBL/GenBank/DDBJ whole genome shotgun (WGS) entry which is preliminary data.</text>
</comment>
<feature type="transmembrane region" description="Helical" evidence="8">
    <location>
        <begin position="293"/>
        <end position="313"/>
    </location>
</feature>
<dbReference type="AlphaFoldDB" id="A0A553PD39"/>
<keyword evidence="2" id="KW-1003">Cell membrane</keyword>
<keyword evidence="3 8" id="KW-0812">Transmembrane</keyword>
<name>A0A553PD39_TIGCA</name>
<feature type="signal peptide" evidence="9">
    <location>
        <begin position="1"/>
        <end position="27"/>
    </location>
</feature>
<keyword evidence="9" id="KW-0732">Signal</keyword>
<dbReference type="GO" id="GO:0005886">
    <property type="term" value="C:plasma membrane"/>
    <property type="evidence" value="ECO:0007669"/>
    <property type="project" value="UniProtKB-SubCell"/>
</dbReference>
<dbReference type="InterPro" id="IPR052192">
    <property type="entry name" value="Insect_Ionotropic_Sensory_Rcpt"/>
</dbReference>
<feature type="non-terminal residue" evidence="10">
    <location>
        <position position="570"/>
    </location>
</feature>
<dbReference type="SUPFAM" id="SSF53850">
    <property type="entry name" value="Periplasmic binding protein-like II"/>
    <property type="match status" value="1"/>
</dbReference>
<evidence type="ECO:0000256" key="4">
    <source>
        <dbReference type="ARBA" id="ARBA00022989"/>
    </source>
</evidence>
<protein>
    <recommendedName>
        <fullName evidence="12">Ionotropic glutamate receptor C-terminal domain-containing protein</fullName>
    </recommendedName>
</protein>
<dbReference type="OMA" id="WNITEPL"/>
<keyword evidence="5 8" id="KW-0472">Membrane</keyword>
<evidence type="ECO:0000256" key="7">
    <source>
        <dbReference type="ARBA" id="ARBA00023180"/>
    </source>
</evidence>
<evidence type="ECO:0000256" key="8">
    <source>
        <dbReference type="SAM" id="Phobius"/>
    </source>
</evidence>
<dbReference type="Gene3D" id="1.10.287.70">
    <property type="match status" value="1"/>
</dbReference>
<accession>A0A553PD39</accession>
<feature type="chain" id="PRO_5021886489" description="Ionotropic glutamate receptor C-terminal domain-containing protein" evidence="9">
    <location>
        <begin position="28"/>
        <end position="570"/>
    </location>
</feature>
<gene>
    <name evidence="10" type="ORF">TCAL_00528</name>
</gene>
<dbReference type="Proteomes" id="UP000318571">
    <property type="component" value="Chromosome 2"/>
</dbReference>
<dbReference type="PANTHER" id="PTHR42643:SF24">
    <property type="entry name" value="IONOTROPIC RECEPTOR 60A"/>
    <property type="match status" value="1"/>
</dbReference>
<comment type="subcellular location">
    <subcellularLocation>
        <location evidence="1">Cell membrane</location>
        <topology evidence="1">Multi-pass membrane protein</topology>
    </subcellularLocation>
</comment>
<evidence type="ECO:0000256" key="2">
    <source>
        <dbReference type="ARBA" id="ARBA00022475"/>
    </source>
</evidence>
<evidence type="ECO:0000256" key="3">
    <source>
        <dbReference type="ARBA" id="ARBA00022692"/>
    </source>
</evidence>
<dbReference type="Gene3D" id="3.40.190.10">
    <property type="entry name" value="Periplasmic binding protein-like II"/>
    <property type="match status" value="1"/>
</dbReference>
<evidence type="ECO:0000313" key="10">
    <source>
        <dbReference type="EMBL" id="TRY75588.1"/>
    </source>
</evidence>